<organism evidence="2 3">
    <name type="scientific">Oedothorax gibbosus</name>
    <dbReference type="NCBI Taxonomy" id="931172"/>
    <lineage>
        <taxon>Eukaryota</taxon>
        <taxon>Metazoa</taxon>
        <taxon>Ecdysozoa</taxon>
        <taxon>Arthropoda</taxon>
        <taxon>Chelicerata</taxon>
        <taxon>Arachnida</taxon>
        <taxon>Araneae</taxon>
        <taxon>Araneomorphae</taxon>
        <taxon>Entelegynae</taxon>
        <taxon>Araneoidea</taxon>
        <taxon>Linyphiidae</taxon>
        <taxon>Erigoninae</taxon>
        <taxon>Oedothorax</taxon>
    </lineage>
</organism>
<dbReference type="EMBL" id="JAFNEN010000230">
    <property type="protein sequence ID" value="KAG8188775.1"/>
    <property type="molecule type" value="Genomic_DNA"/>
</dbReference>
<protein>
    <submittedName>
        <fullName evidence="2">Uncharacterized protein</fullName>
    </submittedName>
</protein>
<keyword evidence="3" id="KW-1185">Reference proteome</keyword>
<evidence type="ECO:0000313" key="2">
    <source>
        <dbReference type="EMBL" id="KAG8188775.1"/>
    </source>
</evidence>
<reference evidence="2 3" key="1">
    <citation type="journal article" date="2022" name="Nat. Ecol. Evol.">
        <title>A masculinizing supergene underlies an exaggerated male reproductive morph in a spider.</title>
        <authorList>
            <person name="Hendrickx F."/>
            <person name="De Corte Z."/>
            <person name="Sonet G."/>
            <person name="Van Belleghem S.M."/>
            <person name="Kostlbacher S."/>
            <person name="Vangestel C."/>
        </authorList>
    </citation>
    <scope>NUCLEOTIDE SEQUENCE [LARGE SCALE GENOMIC DNA]</scope>
    <source>
        <strain evidence="2">W744_W776</strain>
    </source>
</reference>
<dbReference type="Proteomes" id="UP000827092">
    <property type="component" value="Unassembled WGS sequence"/>
</dbReference>
<sequence length="113" mass="12744">MSHKKGNKQNFFDAPVKESAVCKNKSFATESLNDIDLAFEVESEDHVFRSKPQEVSKQSYSISSFESLEYQSQEEKAQLSENQEPYHRGRNLSASGANLPITENDIQGISSLR</sequence>
<comment type="caution">
    <text evidence="2">The sequence shown here is derived from an EMBL/GenBank/DDBJ whole genome shotgun (WGS) entry which is preliminary data.</text>
</comment>
<evidence type="ECO:0000313" key="3">
    <source>
        <dbReference type="Proteomes" id="UP000827092"/>
    </source>
</evidence>
<name>A0AAV6UWC4_9ARAC</name>
<accession>A0AAV6UWC4</accession>
<dbReference type="AlphaFoldDB" id="A0AAV6UWC4"/>
<feature type="region of interest" description="Disordered" evidence="1">
    <location>
        <begin position="71"/>
        <end position="113"/>
    </location>
</feature>
<gene>
    <name evidence="2" type="ORF">JTE90_009171</name>
</gene>
<proteinExistence type="predicted"/>
<feature type="compositionally biased region" description="Polar residues" evidence="1">
    <location>
        <begin position="104"/>
        <end position="113"/>
    </location>
</feature>
<evidence type="ECO:0000256" key="1">
    <source>
        <dbReference type="SAM" id="MobiDB-lite"/>
    </source>
</evidence>